<dbReference type="Proteomes" id="UP000251197">
    <property type="component" value="Unassembled WGS sequence"/>
</dbReference>
<evidence type="ECO:0000313" key="4">
    <source>
        <dbReference type="EMBL" id="SQA96527.1"/>
    </source>
</evidence>
<evidence type="ECO:0000256" key="1">
    <source>
        <dbReference type="SAM" id="MobiDB-lite"/>
    </source>
</evidence>
<dbReference type="EMBL" id="CP009451">
    <property type="protein sequence ID" value="AIR04134.1"/>
    <property type="molecule type" value="Genomic_DNA"/>
</dbReference>
<reference evidence="2 5" key="1">
    <citation type="submission" date="2014-09" db="EMBL/GenBank/DDBJ databases">
        <title>Cedecea neteri SSMD04 Genome Sequencing.</title>
        <authorList>
            <person name="Tan J.-Y."/>
        </authorList>
    </citation>
    <scope>NUCLEOTIDE SEQUENCE [LARGE SCALE GENOMIC DNA]</scope>
    <source>
        <strain evidence="2 5">SSMD04</strain>
    </source>
</reference>
<evidence type="ECO:0000313" key="5">
    <source>
        <dbReference type="Proteomes" id="UP000029481"/>
    </source>
</evidence>
<reference evidence="4 7" key="3">
    <citation type="submission" date="2018-06" db="EMBL/GenBank/DDBJ databases">
        <authorList>
            <consortium name="Pathogen Informatics"/>
            <person name="Doyle S."/>
        </authorList>
    </citation>
    <scope>NUCLEOTIDE SEQUENCE [LARGE SCALE GENOMIC DNA]</scope>
    <source>
        <strain evidence="4 7">NCTC12120</strain>
    </source>
</reference>
<evidence type="ECO:0000313" key="7">
    <source>
        <dbReference type="Proteomes" id="UP000251197"/>
    </source>
</evidence>
<dbReference type="Proteomes" id="UP000029481">
    <property type="component" value="Chromosome"/>
</dbReference>
<protein>
    <submittedName>
        <fullName evidence="2">Uncharacterized protein</fullName>
    </submittedName>
</protein>
<dbReference type="OrthoDB" id="6628217at2"/>
<organism evidence="2 5">
    <name type="scientific">Cedecea neteri</name>
    <dbReference type="NCBI Taxonomy" id="158822"/>
    <lineage>
        <taxon>Bacteria</taxon>
        <taxon>Pseudomonadati</taxon>
        <taxon>Pseudomonadota</taxon>
        <taxon>Gammaproteobacteria</taxon>
        <taxon>Enterobacterales</taxon>
        <taxon>Enterobacteriaceae</taxon>
        <taxon>Cedecea</taxon>
    </lineage>
</organism>
<evidence type="ECO:0000313" key="6">
    <source>
        <dbReference type="Proteomes" id="UP000217979"/>
    </source>
</evidence>
<gene>
    <name evidence="3" type="ORF">CO704_16175</name>
    <name evidence="2" type="ORF">JT31_05735</name>
    <name evidence="4" type="ORF">NCTC12120_00283</name>
</gene>
<evidence type="ECO:0000313" key="2">
    <source>
        <dbReference type="EMBL" id="AIR04134.1"/>
    </source>
</evidence>
<proteinExistence type="predicted"/>
<sequence>MPSVNTGNNAGASGSLADSFQSQMDSIENKSMQDSLDKAERDRKNAYVSGYQNSATTMISSLAQNKISF</sequence>
<dbReference type="EMBL" id="UAVU01000003">
    <property type="protein sequence ID" value="SQA96527.1"/>
    <property type="molecule type" value="Genomic_DNA"/>
</dbReference>
<dbReference type="Proteomes" id="UP000217979">
    <property type="component" value="Chromosome"/>
</dbReference>
<feature type="compositionally biased region" description="Polar residues" evidence="1">
    <location>
        <begin position="1"/>
        <end position="34"/>
    </location>
</feature>
<accession>A0A089Q0T7</accession>
<dbReference type="KEGG" id="cnt:JT31_05735"/>
<feature type="region of interest" description="Disordered" evidence="1">
    <location>
        <begin position="1"/>
        <end position="43"/>
    </location>
</feature>
<name>A0A089Q0T7_9ENTR</name>
<dbReference type="AlphaFoldDB" id="A0A089Q0T7"/>
<dbReference type="STRING" id="158822.LH23_12200"/>
<dbReference type="EMBL" id="CP023525">
    <property type="protein sequence ID" value="ATF93538.1"/>
    <property type="molecule type" value="Genomic_DNA"/>
</dbReference>
<dbReference type="RefSeq" id="WP_016535500.1">
    <property type="nucleotide sequence ID" value="NZ_CP009451.1"/>
</dbReference>
<evidence type="ECO:0000313" key="3">
    <source>
        <dbReference type="EMBL" id="ATF93538.1"/>
    </source>
</evidence>
<reference evidence="3 6" key="2">
    <citation type="submission" date="2017-09" db="EMBL/GenBank/DDBJ databases">
        <title>FDA dAtabase for Regulatory Grade micrObial Sequences (FDA-ARGOS): Supporting development and validation of Infectious Disease Dx tests.</title>
        <authorList>
            <person name="Minogue T."/>
            <person name="Wolcott M."/>
            <person name="Wasieloski L."/>
            <person name="Aguilar W."/>
            <person name="Moore D."/>
            <person name="Tallon L."/>
            <person name="Sadzewicz L."/>
            <person name="Ott S."/>
            <person name="Zhao X."/>
            <person name="Nagaraj S."/>
            <person name="Vavikolanu K."/>
            <person name="Aluvathingal J."/>
            <person name="Nadendla S."/>
            <person name="Sichtig H."/>
        </authorList>
    </citation>
    <scope>NUCLEOTIDE SEQUENCE [LARGE SCALE GENOMIC DNA]</scope>
    <source>
        <strain evidence="3 6">FDAARGOS_392</strain>
    </source>
</reference>
<keyword evidence="5" id="KW-1185">Reference proteome</keyword>